<dbReference type="EMBL" id="JAQGDS010000011">
    <property type="protein sequence ID" value="KAJ6257353.1"/>
    <property type="molecule type" value="Genomic_DNA"/>
</dbReference>
<dbReference type="AlphaFoldDB" id="A0AAD6IRV9"/>
<reference evidence="2" key="1">
    <citation type="submission" date="2023-01" db="EMBL/GenBank/DDBJ databases">
        <title>The chitinases involved in constricting ring structure development in the nematode-trapping fungus Drechslerella dactyloides.</title>
        <authorList>
            <person name="Wang R."/>
            <person name="Zhang L."/>
            <person name="Tang P."/>
            <person name="Li S."/>
            <person name="Liang L."/>
        </authorList>
    </citation>
    <scope>NUCLEOTIDE SEQUENCE</scope>
    <source>
        <strain evidence="2">YMF1.00031</strain>
    </source>
</reference>
<evidence type="ECO:0000256" key="1">
    <source>
        <dbReference type="SAM" id="MobiDB-lite"/>
    </source>
</evidence>
<evidence type="ECO:0000313" key="3">
    <source>
        <dbReference type="Proteomes" id="UP001221413"/>
    </source>
</evidence>
<gene>
    <name evidence="2" type="ORF">Dda_8242</name>
</gene>
<evidence type="ECO:0000313" key="2">
    <source>
        <dbReference type="EMBL" id="KAJ6257353.1"/>
    </source>
</evidence>
<keyword evidence="3" id="KW-1185">Reference proteome</keyword>
<protein>
    <submittedName>
        <fullName evidence="2">Uncharacterized protein</fullName>
    </submittedName>
</protein>
<sequence>MAASETLSTGSYAKQFVLSMPFHGSVYLQSHPAAGSSTASGCSDDDDGDVEGKERRRWRCDVERKWRKRSWNGFLNRSGGGTGKC</sequence>
<proteinExistence type="predicted"/>
<organism evidence="2 3">
    <name type="scientific">Drechslerella dactyloides</name>
    <name type="common">Nematode-trapping fungus</name>
    <name type="synonym">Arthrobotrys dactyloides</name>
    <dbReference type="NCBI Taxonomy" id="74499"/>
    <lineage>
        <taxon>Eukaryota</taxon>
        <taxon>Fungi</taxon>
        <taxon>Dikarya</taxon>
        <taxon>Ascomycota</taxon>
        <taxon>Pezizomycotina</taxon>
        <taxon>Orbiliomycetes</taxon>
        <taxon>Orbiliales</taxon>
        <taxon>Orbiliaceae</taxon>
        <taxon>Drechslerella</taxon>
    </lineage>
</organism>
<accession>A0AAD6IRV9</accession>
<feature type="region of interest" description="Disordered" evidence="1">
    <location>
        <begin position="32"/>
        <end position="55"/>
    </location>
</feature>
<comment type="caution">
    <text evidence="2">The sequence shown here is derived from an EMBL/GenBank/DDBJ whole genome shotgun (WGS) entry which is preliminary data.</text>
</comment>
<dbReference type="Proteomes" id="UP001221413">
    <property type="component" value="Unassembled WGS sequence"/>
</dbReference>
<name>A0AAD6IRV9_DREDA</name>